<feature type="domain" description="SAP" evidence="2">
    <location>
        <begin position="118"/>
        <end position="152"/>
    </location>
</feature>
<dbReference type="EMBL" id="MN740857">
    <property type="protein sequence ID" value="QHU15425.1"/>
    <property type="molecule type" value="Genomic_DNA"/>
</dbReference>
<dbReference type="InterPro" id="IPR003034">
    <property type="entry name" value="SAP_dom"/>
</dbReference>
<protein>
    <recommendedName>
        <fullName evidence="2">SAP domain-containing protein</fullName>
    </recommendedName>
</protein>
<evidence type="ECO:0000259" key="2">
    <source>
        <dbReference type="PROSITE" id="PS50800"/>
    </source>
</evidence>
<sequence length="157" mass="17676">MIVPGLPFIPDAPQNLLEIKYMPVDGDEAFVEPFSDEEVSGEEEDEDPTDADEDERDQNESEMKWLSPSDDEQLSDDQESFGDEDRERTILLSNSDGSDPECADASAHDSAYDGSEDLGAKTYKELRDLCRENQIALTGKKQDLVNRLSVFYKERTS</sequence>
<dbReference type="Pfam" id="PF02037">
    <property type="entry name" value="SAP"/>
    <property type="match status" value="1"/>
</dbReference>
<accession>A0A6C0KBN4</accession>
<organism evidence="3">
    <name type="scientific">viral metagenome</name>
    <dbReference type="NCBI Taxonomy" id="1070528"/>
    <lineage>
        <taxon>unclassified sequences</taxon>
        <taxon>metagenomes</taxon>
        <taxon>organismal metagenomes</taxon>
    </lineage>
</organism>
<dbReference type="SUPFAM" id="SSF68906">
    <property type="entry name" value="SAP domain"/>
    <property type="match status" value="1"/>
</dbReference>
<evidence type="ECO:0000313" key="3">
    <source>
        <dbReference type="EMBL" id="QHU15425.1"/>
    </source>
</evidence>
<dbReference type="InterPro" id="IPR036361">
    <property type="entry name" value="SAP_dom_sf"/>
</dbReference>
<dbReference type="Gene3D" id="1.10.720.30">
    <property type="entry name" value="SAP domain"/>
    <property type="match status" value="1"/>
</dbReference>
<dbReference type="PROSITE" id="PS50800">
    <property type="entry name" value="SAP"/>
    <property type="match status" value="1"/>
</dbReference>
<feature type="region of interest" description="Disordered" evidence="1">
    <location>
        <begin position="27"/>
        <end position="117"/>
    </location>
</feature>
<name>A0A6C0KBN4_9ZZZZ</name>
<evidence type="ECO:0000256" key="1">
    <source>
        <dbReference type="SAM" id="MobiDB-lite"/>
    </source>
</evidence>
<dbReference type="AlphaFoldDB" id="A0A6C0KBN4"/>
<feature type="compositionally biased region" description="Acidic residues" evidence="1">
    <location>
        <begin position="69"/>
        <end position="82"/>
    </location>
</feature>
<feature type="compositionally biased region" description="Acidic residues" evidence="1">
    <location>
        <begin position="27"/>
        <end position="57"/>
    </location>
</feature>
<proteinExistence type="predicted"/>
<reference evidence="3" key="1">
    <citation type="journal article" date="2020" name="Nature">
        <title>Giant virus diversity and host interactions through global metagenomics.</title>
        <authorList>
            <person name="Schulz F."/>
            <person name="Roux S."/>
            <person name="Paez-Espino D."/>
            <person name="Jungbluth S."/>
            <person name="Walsh D.A."/>
            <person name="Denef V.J."/>
            <person name="McMahon K.D."/>
            <person name="Konstantinidis K.T."/>
            <person name="Eloe-Fadrosh E.A."/>
            <person name="Kyrpides N.C."/>
            <person name="Woyke T."/>
        </authorList>
    </citation>
    <scope>NUCLEOTIDE SEQUENCE</scope>
    <source>
        <strain evidence="3">GVMAG-S-1103017-68</strain>
    </source>
</reference>